<comment type="caution">
    <text evidence="1">The sequence shown here is derived from an EMBL/GenBank/DDBJ whole genome shotgun (WGS) entry which is preliminary data.</text>
</comment>
<evidence type="ECO:0000313" key="2">
    <source>
        <dbReference type="Proteomes" id="UP000308199"/>
    </source>
</evidence>
<organism evidence="1 2">
    <name type="scientific">Phellinidium pouzarii</name>
    <dbReference type="NCBI Taxonomy" id="167371"/>
    <lineage>
        <taxon>Eukaryota</taxon>
        <taxon>Fungi</taxon>
        <taxon>Dikarya</taxon>
        <taxon>Basidiomycota</taxon>
        <taxon>Agaricomycotina</taxon>
        <taxon>Agaricomycetes</taxon>
        <taxon>Hymenochaetales</taxon>
        <taxon>Hymenochaetaceae</taxon>
        <taxon>Phellinidium</taxon>
    </lineage>
</organism>
<gene>
    <name evidence="1" type="ORF">EW145_g4506</name>
</gene>
<sequence length="104" mass="11635">MNFHRNIGHVQYAAAVTVDVEGGTLYTSDWAAFLAAEAKVKDEFEGNVLDLGSKYSPQELSARLKWRRTTEKWRRNGGHFSSVSRWYPMARALGIFPTGGLTAN</sequence>
<evidence type="ECO:0000313" key="1">
    <source>
        <dbReference type="EMBL" id="THH05847.1"/>
    </source>
</evidence>
<proteinExistence type="predicted"/>
<keyword evidence="2" id="KW-1185">Reference proteome</keyword>
<dbReference type="OrthoDB" id="5424209at2759"/>
<dbReference type="Proteomes" id="UP000308199">
    <property type="component" value="Unassembled WGS sequence"/>
</dbReference>
<reference evidence="1 2" key="1">
    <citation type="submission" date="2019-02" db="EMBL/GenBank/DDBJ databases">
        <title>Genome sequencing of the rare red list fungi Phellinidium pouzarii.</title>
        <authorList>
            <person name="Buettner E."/>
            <person name="Kellner H."/>
        </authorList>
    </citation>
    <scope>NUCLEOTIDE SEQUENCE [LARGE SCALE GENOMIC DNA]</scope>
    <source>
        <strain evidence="1 2">DSM 108285</strain>
    </source>
</reference>
<protein>
    <submittedName>
        <fullName evidence="1">Uncharacterized protein</fullName>
    </submittedName>
</protein>
<dbReference type="EMBL" id="SGPK01000233">
    <property type="protein sequence ID" value="THH05847.1"/>
    <property type="molecule type" value="Genomic_DNA"/>
</dbReference>
<name>A0A4S4L3S6_9AGAM</name>
<dbReference type="AlphaFoldDB" id="A0A4S4L3S6"/>
<accession>A0A4S4L3S6</accession>